<evidence type="ECO:0000313" key="2">
    <source>
        <dbReference type="EMBL" id="MPN36956.1"/>
    </source>
</evidence>
<dbReference type="EMBL" id="VSSQ01091386">
    <property type="protein sequence ID" value="MPN36956.1"/>
    <property type="molecule type" value="Genomic_DNA"/>
</dbReference>
<protein>
    <submittedName>
        <fullName evidence="2">Uncharacterized protein</fullName>
    </submittedName>
</protein>
<dbReference type="AlphaFoldDB" id="A0A645HEJ2"/>
<evidence type="ECO:0000256" key="1">
    <source>
        <dbReference type="SAM" id="MobiDB-lite"/>
    </source>
</evidence>
<accession>A0A645HEJ2</accession>
<feature type="region of interest" description="Disordered" evidence="1">
    <location>
        <begin position="20"/>
        <end position="45"/>
    </location>
</feature>
<organism evidence="2">
    <name type="scientific">bioreactor metagenome</name>
    <dbReference type="NCBI Taxonomy" id="1076179"/>
    <lineage>
        <taxon>unclassified sequences</taxon>
        <taxon>metagenomes</taxon>
        <taxon>ecological metagenomes</taxon>
    </lineage>
</organism>
<reference evidence="2" key="1">
    <citation type="submission" date="2019-08" db="EMBL/GenBank/DDBJ databases">
        <authorList>
            <person name="Kucharzyk K."/>
            <person name="Murdoch R.W."/>
            <person name="Higgins S."/>
            <person name="Loffler F."/>
        </authorList>
    </citation>
    <scope>NUCLEOTIDE SEQUENCE</scope>
</reference>
<sequence length="161" mass="17151">MTWVPMPAVKRRCAITAAVPDLPEPEPPQMPITARPAESARSSGRSISINGGKIESALRMCAWLMGTSPQHWPLCAVDSLLSGDIHASSGMLTRDSLFAVFISVELPYHDIDAAVITAAQFSGVGACVQEGVAALRIAAETWRCHDHGGFIPCLEPPFIGD</sequence>
<gene>
    <name evidence="2" type="ORF">SDC9_184468</name>
</gene>
<name>A0A645HEJ2_9ZZZZ</name>
<comment type="caution">
    <text evidence="2">The sequence shown here is derived from an EMBL/GenBank/DDBJ whole genome shotgun (WGS) entry which is preliminary data.</text>
</comment>
<proteinExistence type="predicted"/>